<accession>A0AAD5K3S3</accession>
<gene>
    <name evidence="1" type="ORF">BDA99DRAFT_558290</name>
</gene>
<evidence type="ECO:0000313" key="1">
    <source>
        <dbReference type="EMBL" id="KAI9268112.1"/>
    </source>
</evidence>
<reference evidence="1" key="2">
    <citation type="submission" date="2023-02" db="EMBL/GenBank/DDBJ databases">
        <authorList>
            <consortium name="DOE Joint Genome Institute"/>
            <person name="Mondo S.J."/>
            <person name="Chang Y."/>
            <person name="Wang Y."/>
            <person name="Ahrendt S."/>
            <person name="Andreopoulos W."/>
            <person name="Barry K."/>
            <person name="Beard J."/>
            <person name="Benny G.L."/>
            <person name="Blankenship S."/>
            <person name="Bonito G."/>
            <person name="Cuomo C."/>
            <person name="Desiro A."/>
            <person name="Gervers K.A."/>
            <person name="Hundley H."/>
            <person name="Kuo A."/>
            <person name="LaButti K."/>
            <person name="Lang B.F."/>
            <person name="Lipzen A."/>
            <person name="O'Donnell K."/>
            <person name="Pangilinan J."/>
            <person name="Reynolds N."/>
            <person name="Sandor L."/>
            <person name="Smith M.W."/>
            <person name="Tsang A."/>
            <person name="Grigoriev I.V."/>
            <person name="Stajich J.E."/>
            <person name="Spatafora J.W."/>
        </authorList>
    </citation>
    <scope>NUCLEOTIDE SEQUENCE</scope>
    <source>
        <strain evidence="1">RSA 2281</strain>
    </source>
</reference>
<keyword evidence="2" id="KW-1185">Reference proteome</keyword>
<proteinExistence type="predicted"/>
<evidence type="ECO:0000313" key="2">
    <source>
        <dbReference type="Proteomes" id="UP001209540"/>
    </source>
</evidence>
<name>A0AAD5K3S3_9FUNG</name>
<dbReference type="EMBL" id="JAIXMP010000009">
    <property type="protein sequence ID" value="KAI9268112.1"/>
    <property type="molecule type" value="Genomic_DNA"/>
</dbReference>
<dbReference type="Proteomes" id="UP001209540">
    <property type="component" value="Unassembled WGS sequence"/>
</dbReference>
<evidence type="ECO:0008006" key="3">
    <source>
        <dbReference type="Google" id="ProtNLM"/>
    </source>
</evidence>
<comment type="caution">
    <text evidence="1">The sequence shown here is derived from an EMBL/GenBank/DDBJ whole genome shotgun (WGS) entry which is preliminary data.</text>
</comment>
<organism evidence="1 2">
    <name type="scientific">Phascolomyces articulosus</name>
    <dbReference type="NCBI Taxonomy" id="60185"/>
    <lineage>
        <taxon>Eukaryota</taxon>
        <taxon>Fungi</taxon>
        <taxon>Fungi incertae sedis</taxon>
        <taxon>Mucoromycota</taxon>
        <taxon>Mucoromycotina</taxon>
        <taxon>Mucoromycetes</taxon>
        <taxon>Mucorales</taxon>
        <taxon>Lichtheimiaceae</taxon>
        <taxon>Phascolomyces</taxon>
    </lineage>
</organism>
<reference evidence="1" key="1">
    <citation type="journal article" date="2022" name="IScience">
        <title>Evolution of zygomycete secretomes and the origins of terrestrial fungal ecologies.</title>
        <authorList>
            <person name="Chang Y."/>
            <person name="Wang Y."/>
            <person name="Mondo S."/>
            <person name="Ahrendt S."/>
            <person name="Andreopoulos W."/>
            <person name="Barry K."/>
            <person name="Beard J."/>
            <person name="Benny G.L."/>
            <person name="Blankenship S."/>
            <person name="Bonito G."/>
            <person name="Cuomo C."/>
            <person name="Desiro A."/>
            <person name="Gervers K.A."/>
            <person name="Hundley H."/>
            <person name="Kuo A."/>
            <person name="LaButti K."/>
            <person name="Lang B.F."/>
            <person name="Lipzen A."/>
            <person name="O'Donnell K."/>
            <person name="Pangilinan J."/>
            <person name="Reynolds N."/>
            <person name="Sandor L."/>
            <person name="Smith M.E."/>
            <person name="Tsang A."/>
            <person name="Grigoriev I.V."/>
            <person name="Stajich J.E."/>
            <person name="Spatafora J.W."/>
        </authorList>
    </citation>
    <scope>NUCLEOTIDE SEQUENCE</scope>
    <source>
        <strain evidence="1">RSA 2281</strain>
    </source>
</reference>
<protein>
    <recommendedName>
        <fullName evidence="3">F-box domain-containing protein</fullName>
    </recommendedName>
</protein>
<sequence>MATCHSWYHAIPQYTTEKWKTVRLLKQDQCMIHNQRWIHCLGTHVKNVILTDMDDYNILFTVLQKLLQGGCDGVESLEFYVCHSGIIREHHQQFLDLLRQLASSRLTHLMMKRHNWNFAFLKAFLPIHQYQIHLLQKSPRLQYLIGTGVEKIGARQCLESKAASLDYVLTYCPHLICYVGDCSYYEVTSYPHRKDEFIFPCTTTTPPSAIATNDVNNNEQRSSFYHLAICEHDNYDLIVDHLKKLQNTLTCLKLVGSPWRILSNRSNWASTLNTIRPPHLTTLHLDDLDFENNAIVSLLNTCHATMERIHLDMQPQTLKKQYIDTSILRHLKTLPRVHTFKS</sequence>
<dbReference type="AlphaFoldDB" id="A0AAD5K3S3"/>